<dbReference type="PANTHER" id="PTHR34142:SF1">
    <property type="entry name" value="GLYCOSIDE HYDROLASE FAMILY 5 DOMAIN-CONTAINING PROTEIN"/>
    <property type="match status" value="1"/>
</dbReference>
<dbReference type="PROSITE" id="PS00659">
    <property type="entry name" value="GLYCOSYL_HYDROL_F5"/>
    <property type="match status" value="1"/>
</dbReference>
<keyword evidence="5" id="KW-0732">Signal</keyword>
<feature type="chain" id="PRO_5007065541" evidence="5">
    <location>
        <begin position="25"/>
        <end position="327"/>
    </location>
</feature>
<name>A0A0X8DAC0_9CUCU</name>
<keyword evidence="3 4" id="KW-0326">Glycosidase</keyword>
<evidence type="ECO:0000256" key="5">
    <source>
        <dbReference type="SAM" id="SignalP"/>
    </source>
</evidence>
<evidence type="ECO:0000256" key="4">
    <source>
        <dbReference type="RuleBase" id="RU361153"/>
    </source>
</evidence>
<dbReference type="InterPro" id="IPR017853">
    <property type="entry name" value="GH"/>
</dbReference>
<evidence type="ECO:0000256" key="3">
    <source>
        <dbReference type="ARBA" id="ARBA00023295"/>
    </source>
</evidence>
<comment type="similarity">
    <text evidence="1 4">Belongs to the glycosyl hydrolase 5 (cellulase A) family.</text>
</comment>
<protein>
    <submittedName>
        <fullName evidence="7">Cellulase 5</fullName>
    </submittedName>
</protein>
<accession>A0A0X8DAC0</accession>
<feature type="signal peptide" evidence="5">
    <location>
        <begin position="1"/>
        <end position="24"/>
    </location>
</feature>
<dbReference type="InterPro" id="IPR018087">
    <property type="entry name" value="Glyco_hydro_5_CS"/>
</dbReference>
<keyword evidence="2 4" id="KW-0378">Hydrolase</keyword>
<dbReference type="PANTHER" id="PTHR34142">
    <property type="entry name" value="ENDO-BETA-1,4-GLUCANASE A"/>
    <property type="match status" value="1"/>
</dbReference>
<evidence type="ECO:0000259" key="6">
    <source>
        <dbReference type="Pfam" id="PF00150"/>
    </source>
</evidence>
<dbReference type="AlphaFoldDB" id="A0A0X8DAC0"/>
<dbReference type="EMBL" id="KP875552">
    <property type="protein sequence ID" value="AMA76414.1"/>
    <property type="molecule type" value="mRNA"/>
</dbReference>
<gene>
    <name evidence="7" type="primary">CGH5A</name>
</gene>
<dbReference type="GO" id="GO:0004553">
    <property type="term" value="F:hydrolase activity, hydrolyzing O-glycosyl compounds"/>
    <property type="evidence" value="ECO:0007669"/>
    <property type="project" value="InterPro"/>
</dbReference>
<reference evidence="7" key="1">
    <citation type="journal article" date="2015" name="Acta Biochim. Biophys. Sin.">
        <title>Endogenous cellulolytic enzyme systems in the longhorn beetle Mesosa myops (Insecta: Coleoptera) studied by transcriptomic analysis.</title>
        <authorList>
            <person name="Liu J."/>
            <person name="Song K."/>
            <person name="Teng H."/>
            <person name="Zhang B."/>
            <person name="Li W."/>
            <person name="Xue H."/>
            <person name="Yang X."/>
        </authorList>
    </citation>
    <scope>NUCLEOTIDE SEQUENCE</scope>
</reference>
<organism evidence="7">
    <name type="scientific">Mesosa myops</name>
    <dbReference type="NCBI Taxonomy" id="993118"/>
    <lineage>
        <taxon>Eukaryota</taxon>
        <taxon>Metazoa</taxon>
        <taxon>Ecdysozoa</taxon>
        <taxon>Arthropoda</taxon>
        <taxon>Hexapoda</taxon>
        <taxon>Insecta</taxon>
        <taxon>Pterygota</taxon>
        <taxon>Neoptera</taxon>
        <taxon>Endopterygota</taxon>
        <taxon>Coleoptera</taxon>
        <taxon>Polyphaga</taxon>
        <taxon>Cucujiformia</taxon>
        <taxon>Chrysomeloidea</taxon>
        <taxon>Cerambycidae</taxon>
        <taxon>Lamiinae</taxon>
        <taxon>Mesosini</taxon>
        <taxon>Mesosa</taxon>
    </lineage>
</organism>
<dbReference type="GO" id="GO:0000272">
    <property type="term" value="P:polysaccharide catabolic process"/>
    <property type="evidence" value="ECO:0007669"/>
    <property type="project" value="InterPro"/>
</dbReference>
<evidence type="ECO:0000256" key="2">
    <source>
        <dbReference type="ARBA" id="ARBA00022801"/>
    </source>
</evidence>
<evidence type="ECO:0000313" key="7">
    <source>
        <dbReference type="EMBL" id="AMA76414.1"/>
    </source>
</evidence>
<sequence length="327" mass="36680">MNVINVISLISLLVFSSLSNFVFSKDALYEPVSKHGKLSVDGINLVDEQGEIIQLKGMSLAWSIWFPQFYNQPTVDGVKNGCHSNIVRAPLAVDTNDGGYLTDPEGQMQLIENVIEAAIKDDIYVIVDWHEEQAQSHLAESMDFFDKISKKYGSYPNIIYETFNEPTEQSWSEILKPYHEAVIKTIRANDPDNIIILGTPTWSQSVDQAAADPITDQRNIMYSLHFYAGTHKQWLRDTAQGALDKGLPIFITEYGTVNADASAPVDLDESKLWWEWLDKNNLSYVNYDITDKDEGASALIPGTTAEHVCEPDTLTESGRLAVEQNKK</sequence>
<proteinExistence type="evidence at transcript level"/>
<dbReference type="SUPFAM" id="SSF51445">
    <property type="entry name" value="(Trans)glycosidases"/>
    <property type="match status" value="1"/>
</dbReference>
<dbReference type="Pfam" id="PF00150">
    <property type="entry name" value="Cellulase"/>
    <property type="match status" value="1"/>
</dbReference>
<dbReference type="Gene3D" id="3.20.20.80">
    <property type="entry name" value="Glycosidases"/>
    <property type="match status" value="1"/>
</dbReference>
<feature type="domain" description="Glycoside hydrolase family 5" evidence="6">
    <location>
        <begin position="46"/>
        <end position="292"/>
    </location>
</feature>
<evidence type="ECO:0000256" key="1">
    <source>
        <dbReference type="ARBA" id="ARBA00005641"/>
    </source>
</evidence>
<dbReference type="InterPro" id="IPR001547">
    <property type="entry name" value="Glyco_hydro_5"/>
</dbReference>